<organism evidence="2 3">
    <name type="scientific">Cellulomonas fimi (strain ATCC 484 / DSM 20113 / JCM 1341 / CCUG 24087 / LMG 16345 / NBRC 15513 / NCIMB 8980 / NCTC 7547 / NRS-133)</name>
    <dbReference type="NCBI Taxonomy" id="590998"/>
    <lineage>
        <taxon>Bacteria</taxon>
        <taxon>Bacillati</taxon>
        <taxon>Actinomycetota</taxon>
        <taxon>Actinomycetes</taxon>
        <taxon>Micrococcales</taxon>
        <taxon>Cellulomonadaceae</taxon>
        <taxon>Cellulomonas</taxon>
    </lineage>
</organism>
<keyword evidence="1" id="KW-0812">Transmembrane</keyword>
<evidence type="ECO:0000313" key="3">
    <source>
        <dbReference type="Proteomes" id="UP000008460"/>
    </source>
</evidence>
<name>F4H149_CELFA</name>
<dbReference type="AlphaFoldDB" id="F4H149"/>
<dbReference type="EMBL" id="CP002666">
    <property type="protein sequence ID" value="AEE47418.1"/>
    <property type="molecule type" value="Genomic_DNA"/>
</dbReference>
<gene>
    <name evidence="2" type="ordered locus">Celf_3304</name>
</gene>
<accession>F4H149</accession>
<keyword evidence="1" id="KW-1133">Transmembrane helix</keyword>
<keyword evidence="1" id="KW-0472">Membrane</keyword>
<proteinExistence type="predicted"/>
<feature type="transmembrane region" description="Helical" evidence="1">
    <location>
        <begin position="42"/>
        <end position="67"/>
    </location>
</feature>
<protein>
    <submittedName>
        <fullName evidence="2">Uncharacterized protein</fullName>
    </submittedName>
</protein>
<dbReference type="HOGENOM" id="CLU_2435472_0_0_11"/>
<keyword evidence="3" id="KW-1185">Reference proteome</keyword>
<dbReference type="KEGG" id="cfi:Celf_3304"/>
<feature type="transmembrane region" description="Helical" evidence="1">
    <location>
        <begin position="12"/>
        <end position="30"/>
    </location>
</feature>
<reference evidence="2 3" key="1">
    <citation type="submission" date="2011-04" db="EMBL/GenBank/DDBJ databases">
        <title>Complete sequence of Cellulomonas fimi ATCC 484.</title>
        <authorList>
            <consortium name="US DOE Joint Genome Institute"/>
            <person name="Lucas S."/>
            <person name="Han J."/>
            <person name="Lapidus A."/>
            <person name="Cheng J.-F."/>
            <person name="Goodwin L."/>
            <person name="Pitluck S."/>
            <person name="Peters L."/>
            <person name="Chertkov O."/>
            <person name="Detter J.C."/>
            <person name="Han C."/>
            <person name="Tapia R."/>
            <person name="Land M."/>
            <person name="Hauser L."/>
            <person name="Kyrpides N."/>
            <person name="Ivanova N."/>
            <person name="Ovchinnikova G."/>
            <person name="Pagani I."/>
            <person name="Mead D."/>
            <person name="Brumm P."/>
            <person name="Woyke T."/>
        </authorList>
    </citation>
    <scope>NUCLEOTIDE SEQUENCE [LARGE SCALE GENOMIC DNA]</scope>
    <source>
        <strain evidence="3">ATCC 484 / DSM 20113 / JCM 1341 / NBRC 15513 / NCIMB 8980 / NCTC 7547</strain>
    </source>
</reference>
<dbReference type="RefSeq" id="WP_013772442.1">
    <property type="nucleotide sequence ID" value="NC_015514.1"/>
</dbReference>
<evidence type="ECO:0000313" key="2">
    <source>
        <dbReference type="EMBL" id="AEE47418.1"/>
    </source>
</evidence>
<evidence type="ECO:0000256" key="1">
    <source>
        <dbReference type="SAM" id="Phobius"/>
    </source>
</evidence>
<dbReference type="Proteomes" id="UP000008460">
    <property type="component" value="Chromosome"/>
</dbReference>
<sequence length="90" mass="9773">MAVPPRLTAAQMFWWSTGLLLGSFVLSWLAGHPDALVRTQWLASVLVTLTSVGYTLGLTGVVGSFVVRALEPRGVRVPDAPRNVDREQNV</sequence>